<dbReference type="InterPro" id="IPR027396">
    <property type="entry name" value="DsrEFH-like"/>
</dbReference>
<dbReference type="InterPro" id="IPR003787">
    <property type="entry name" value="Sulphur_relay_DsrE/F-like"/>
</dbReference>
<evidence type="ECO:0000256" key="3">
    <source>
        <dbReference type="ARBA" id="ARBA00022490"/>
    </source>
</evidence>
<comment type="subcellular location">
    <subcellularLocation>
        <location evidence="1">Cytoplasm</location>
    </subcellularLocation>
</comment>
<sequence>MKYAVQVNTGPCSGNAGLTAYRFILAALDSGHDVVRVFFYKDGVYHAFRYASPPEDEIQLGRLWTELALERGVDLAVCISAAQRRGLLCADEARRQGKRDDDLAAGFRIAGLGQWLEATLLADRCLVFG</sequence>
<protein>
    <submittedName>
        <fullName evidence="5">Sulfurtransferase</fullName>
    </submittedName>
</protein>
<keyword evidence="3" id="KW-0963">Cytoplasm</keyword>
<dbReference type="AlphaFoldDB" id="A0A177N4F8"/>
<dbReference type="GO" id="GO:0097163">
    <property type="term" value="F:sulfur carrier activity"/>
    <property type="evidence" value="ECO:0007669"/>
    <property type="project" value="TreeGrafter"/>
</dbReference>
<dbReference type="Gene3D" id="3.40.1260.10">
    <property type="entry name" value="DsrEFH-like"/>
    <property type="match status" value="1"/>
</dbReference>
<evidence type="ECO:0000256" key="1">
    <source>
        <dbReference type="ARBA" id="ARBA00004496"/>
    </source>
</evidence>
<dbReference type="NCBIfam" id="TIGR03012">
    <property type="entry name" value="sulf_tusD_dsrE"/>
    <property type="match status" value="1"/>
</dbReference>
<dbReference type="GO" id="GO:0016783">
    <property type="term" value="F:sulfurtransferase activity"/>
    <property type="evidence" value="ECO:0007669"/>
    <property type="project" value="InterPro"/>
</dbReference>
<keyword evidence="4 5" id="KW-0808">Transferase</keyword>
<dbReference type="SUPFAM" id="SSF75169">
    <property type="entry name" value="DsrEFH-like"/>
    <property type="match status" value="1"/>
</dbReference>
<dbReference type="OrthoDB" id="9787483at2"/>
<dbReference type="InterPro" id="IPR017463">
    <property type="entry name" value="Sulphur_relay_TusD/DsrE"/>
</dbReference>
<evidence type="ECO:0000256" key="2">
    <source>
        <dbReference type="ARBA" id="ARBA00007067"/>
    </source>
</evidence>
<accession>A0A177N4F8</accession>
<comment type="similarity">
    <text evidence="2">Belongs to the DsrE/TusD family.</text>
</comment>
<gene>
    <name evidence="5" type="ORF">A1507_18380</name>
</gene>
<dbReference type="PANTHER" id="PTHR34874:SF3">
    <property type="entry name" value="SULFURTRANSFERASE TUSD"/>
    <property type="match status" value="1"/>
</dbReference>
<dbReference type="GO" id="GO:1990228">
    <property type="term" value="C:sulfurtransferase complex"/>
    <property type="evidence" value="ECO:0007669"/>
    <property type="project" value="TreeGrafter"/>
</dbReference>
<evidence type="ECO:0000313" key="6">
    <source>
        <dbReference type="Proteomes" id="UP000077857"/>
    </source>
</evidence>
<name>A0A177N4F8_9GAMM</name>
<evidence type="ECO:0000313" key="5">
    <source>
        <dbReference type="EMBL" id="OAI12898.1"/>
    </source>
</evidence>
<organism evidence="5 6">
    <name type="scientific">Methylomonas koyamae</name>
    <dbReference type="NCBI Taxonomy" id="702114"/>
    <lineage>
        <taxon>Bacteria</taxon>
        <taxon>Pseudomonadati</taxon>
        <taxon>Pseudomonadota</taxon>
        <taxon>Gammaproteobacteria</taxon>
        <taxon>Methylococcales</taxon>
        <taxon>Methylococcaceae</taxon>
        <taxon>Methylomonas</taxon>
    </lineage>
</organism>
<evidence type="ECO:0000256" key="4">
    <source>
        <dbReference type="ARBA" id="ARBA00022679"/>
    </source>
</evidence>
<dbReference type="PANTHER" id="PTHR34874">
    <property type="entry name" value="PROTEIN YCHN"/>
    <property type="match status" value="1"/>
</dbReference>
<dbReference type="Proteomes" id="UP000077857">
    <property type="component" value="Unassembled WGS sequence"/>
</dbReference>
<comment type="caution">
    <text evidence="5">The sequence shown here is derived from an EMBL/GenBank/DDBJ whole genome shotgun (WGS) entry which is preliminary data.</text>
</comment>
<proteinExistence type="inferred from homology"/>
<dbReference type="EMBL" id="LUUJ01000105">
    <property type="protein sequence ID" value="OAI12898.1"/>
    <property type="molecule type" value="Genomic_DNA"/>
</dbReference>
<dbReference type="NCBIfam" id="NF001237">
    <property type="entry name" value="PRK00207.1"/>
    <property type="match status" value="1"/>
</dbReference>
<reference evidence="5 6" key="1">
    <citation type="submission" date="2016-03" db="EMBL/GenBank/DDBJ databases">
        <authorList>
            <person name="Ploux O."/>
        </authorList>
    </citation>
    <scope>NUCLEOTIDE SEQUENCE [LARGE SCALE GENOMIC DNA]</scope>
    <source>
        <strain evidence="5 6">R-45378</strain>
    </source>
</reference>
<dbReference type="RefSeq" id="WP_064041696.1">
    <property type="nucleotide sequence ID" value="NZ_LUUJ01000105.1"/>
</dbReference>
<dbReference type="GO" id="GO:0002143">
    <property type="term" value="P:tRNA wobble position uridine thiolation"/>
    <property type="evidence" value="ECO:0007669"/>
    <property type="project" value="TreeGrafter"/>
</dbReference>
<dbReference type="Pfam" id="PF02635">
    <property type="entry name" value="DsrE"/>
    <property type="match status" value="1"/>
</dbReference>